<evidence type="ECO:0000313" key="3">
    <source>
        <dbReference type="Proteomes" id="UP000079169"/>
    </source>
</evidence>
<evidence type="ECO:0000313" key="4">
    <source>
        <dbReference type="RefSeq" id="XP_026677283.1"/>
    </source>
</evidence>
<protein>
    <submittedName>
        <fullName evidence="4">Myb-like protein D</fullName>
    </submittedName>
</protein>
<dbReference type="KEGG" id="dci:113466251"/>
<keyword evidence="2" id="KW-0812">Transmembrane</keyword>
<dbReference type="AlphaFoldDB" id="A0A3Q0IRN2"/>
<sequence length="527" mass="61559">MNTNPDMGTQTETTLASEIVDRRENQAKKQRDPMMNDNVNNNNNIKTQHFQLIQEMRNIQNQTKREVSGGVREHKTNEEMKSQTREINKTNLNEINKNIKTKSDKEDNKVTKSGKLQEIHKESEYVLEHEESKQTKLHKQYNLQKHVLKTQATIEHVETVHENKESNANVSVRNEHDTRIHRRINMHHRHASISQNISSSHAELFPIVAKPNEKIIKILDSSHFVITKDSLLNKPHDVQSEMDNSQLNRECGREQIQIISHKRQDTNKEDRIQDNLERKPNVEPTIINNNNVDPCEYESMAHEILRSIDNIQSKETQEKYEKIDEEIDVDHGKTIATSRTLRVNKPGVHETHLTDNEQVERAELQLSVRNLQTQVEIRQHSTIPQDETNVENKKKTNKSSEENIQEEQSGNIRSSLQETDQSVKLYEKQIDLSTKQYQIQQARSPPEQQATQYQHSAMRGVRTSASTVTKLSKSSIQEDMLEIWLDHQKFLQRHPEDDSFYSFMFVFFAVFASFVFVLIVYFVMFVV</sequence>
<dbReference type="RefSeq" id="XP_026677283.1">
    <property type="nucleotide sequence ID" value="XM_026821482.1"/>
</dbReference>
<dbReference type="Proteomes" id="UP000079169">
    <property type="component" value="Unplaced"/>
</dbReference>
<proteinExistence type="predicted"/>
<keyword evidence="2" id="KW-0472">Membrane</keyword>
<keyword evidence="2" id="KW-1133">Transmembrane helix</keyword>
<reference evidence="4" key="1">
    <citation type="submission" date="2025-08" db="UniProtKB">
        <authorList>
            <consortium name="RefSeq"/>
        </authorList>
    </citation>
    <scope>IDENTIFICATION</scope>
</reference>
<dbReference type="PaxDb" id="121845-A0A3Q0IRN2"/>
<keyword evidence="3" id="KW-1185">Reference proteome</keyword>
<accession>A0A3Q0IRN2</accession>
<name>A0A3Q0IRN2_DIACI</name>
<feature type="compositionally biased region" description="Basic and acidic residues" evidence="1">
    <location>
        <begin position="63"/>
        <end position="84"/>
    </location>
</feature>
<evidence type="ECO:0000256" key="2">
    <source>
        <dbReference type="SAM" id="Phobius"/>
    </source>
</evidence>
<feature type="region of interest" description="Disordered" evidence="1">
    <location>
        <begin position="378"/>
        <end position="418"/>
    </location>
</feature>
<dbReference type="GeneID" id="113466251"/>
<feature type="transmembrane region" description="Helical" evidence="2">
    <location>
        <begin position="500"/>
        <end position="526"/>
    </location>
</feature>
<feature type="compositionally biased region" description="Basic and acidic residues" evidence="1">
    <location>
        <begin position="390"/>
        <end position="401"/>
    </location>
</feature>
<feature type="compositionally biased region" description="Polar residues" evidence="1">
    <location>
        <begin position="406"/>
        <end position="418"/>
    </location>
</feature>
<gene>
    <name evidence="4" type="primary">LOC113466251</name>
</gene>
<evidence type="ECO:0000256" key="1">
    <source>
        <dbReference type="SAM" id="MobiDB-lite"/>
    </source>
</evidence>
<organism evidence="3 4">
    <name type="scientific">Diaphorina citri</name>
    <name type="common">Asian citrus psyllid</name>
    <dbReference type="NCBI Taxonomy" id="121845"/>
    <lineage>
        <taxon>Eukaryota</taxon>
        <taxon>Metazoa</taxon>
        <taxon>Ecdysozoa</taxon>
        <taxon>Arthropoda</taxon>
        <taxon>Hexapoda</taxon>
        <taxon>Insecta</taxon>
        <taxon>Pterygota</taxon>
        <taxon>Neoptera</taxon>
        <taxon>Paraneoptera</taxon>
        <taxon>Hemiptera</taxon>
        <taxon>Sternorrhyncha</taxon>
        <taxon>Psylloidea</taxon>
        <taxon>Psyllidae</taxon>
        <taxon>Diaphorininae</taxon>
        <taxon>Diaphorina</taxon>
    </lineage>
</organism>
<feature type="region of interest" description="Disordered" evidence="1">
    <location>
        <begin position="62"/>
        <end position="84"/>
    </location>
</feature>